<accession>A0ABY6GXJ1</accession>
<protein>
    <submittedName>
        <fullName evidence="2">Uncharacterized protein</fullName>
    </submittedName>
</protein>
<evidence type="ECO:0000256" key="1">
    <source>
        <dbReference type="SAM" id="MobiDB-lite"/>
    </source>
</evidence>
<feature type="region of interest" description="Disordered" evidence="1">
    <location>
        <begin position="175"/>
        <end position="194"/>
    </location>
</feature>
<keyword evidence="3" id="KW-1185">Reference proteome</keyword>
<sequence>MSSKILPIHLCLFILLECCSGTLLAKDYFYKMQITVAGNTSVFYVRSKNPLKHLANHLLEVNLPEPMYHFSVDPASSFAPAIIEWVHQMKMSQSKQVPEQISRRISGAFPIGTEEEGNYMLQPLQTLPPNVAETIEVSDNDMYHLLATILYRLHRQTYGRAQESLVVCWACNKGTSQGASSSDTRQITTGQPPSSQQLLNEWEVEFRLSGSQWPSDLESLLEVINNTLPSVNPMQLVSLTGSNPPNSLFTDGDRKMIFRAYLPDSIASEDQARHALGLSDFDFLVALRRVPSQPSNAEDKSKKLEVTDMK</sequence>
<dbReference type="EMBL" id="CP103300">
    <property type="protein sequence ID" value="UYM17500.1"/>
    <property type="molecule type" value="Genomic_DNA"/>
</dbReference>
<reference evidence="2" key="1">
    <citation type="submission" date="2022-10" db="EMBL/GenBank/DDBJ databases">
        <title>Completed Genome Sequence of two octocoral isolated bacterium, Endozoicomonas euniceicola EF212T and Endozoicomonas gorgoniicola PS125T.</title>
        <authorList>
            <person name="Chiou Y.-J."/>
            <person name="Chen Y.-H."/>
        </authorList>
    </citation>
    <scope>NUCLEOTIDE SEQUENCE</scope>
    <source>
        <strain evidence="2">EF212</strain>
    </source>
</reference>
<dbReference type="RefSeq" id="WP_262600107.1">
    <property type="nucleotide sequence ID" value="NZ_CP103300.1"/>
</dbReference>
<organism evidence="2 3">
    <name type="scientific">Endozoicomonas euniceicola</name>
    <dbReference type="NCBI Taxonomy" id="1234143"/>
    <lineage>
        <taxon>Bacteria</taxon>
        <taxon>Pseudomonadati</taxon>
        <taxon>Pseudomonadota</taxon>
        <taxon>Gammaproteobacteria</taxon>
        <taxon>Oceanospirillales</taxon>
        <taxon>Endozoicomonadaceae</taxon>
        <taxon>Endozoicomonas</taxon>
    </lineage>
</organism>
<dbReference type="Proteomes" id="UP001163255">
    <property type="component" value="Chromosome"/>
</dbReference>
<name>A0ABY6GXJ1_9GAMM</name>
<proteinExistence type="predicted"/>
<gene>
    <name evidence="2" type="ORF">NX720_06170</name>
</gene>
<evidence type="ECO:0000313" key="3">
    <source>
        <dbReference type="Proteomes" id="UP001163255"/>
    </source>
</evidence>
<evidence type="ECO:0000313" key="2">
    <source>
        <dbReference type="EMBL" id="UYM17500.1"/>
    </source>
</evidence>